<dbReference type="RefSeq" id="WP_189213688.1">
    <property type="nucleotide sequence ID" value="NZ_BMRB01000007.1"/>
</dbReference>
<gene>
    <name evidence="1" type="ORF">GCM10010171_56910</name>
</gene>
<name>A0A918GS81_9PSEU</name>
<evidence type="ECO:0000313" key="2">
    <source>
        <dbReference type="Proteomes" id="UP000660680"/>
    </source>
</evidence>
<evidence type="ECO:0000313" key="1">
    <source>
        <dbReference type="EMBL" id="GGS54397.1"/>
    </source>
</evidence>
<dbReference type="EMBL" id="BMRB01000007">
    <property type="protein sequence ID" value="GGS54397.1"/>
    <property type="molecule type" value="Genomic_DNA"/>
</dbReference>
<reference evidence="1" key="2">
    <citation type="submission" date="2020-09" db="EMBL/GenBank/DDBJ databases">
        <authorList>
            <person name="Sun Q."/>
            <person name="Ohkuma M."/>
        </authorList>
    </citation>
    <scope>NUCLEOTIDE SEQUENCE</scope>
    <source>
        <strain evidence="1">JCM 3276</strain>
    </source>
</reference>
<comment type="caution">
    <text evidence="1">The sequence shown here is derived from an EMBL/GenBank/DDBJ whole genome shotgun (WGS) entry which is preliminary data.</text>
</comment>
<organism evidence="1 2">
    <name type="scientific">Actinokineospora fastidiosa</name>
    <dbReference type="NCBI Taxonomy" id="1816"/>
    <lineage>
        <taxon>Bacteria</taxon>
        <taxon>Bacillati</taxon>
        <taxon>Actinomycetota</taxon>
        <taxon>Actinomycetes</taxon>
        <taxon>Pseudonocardiales</taxon>
        <taxon>Pseudonocardiaceae</taxon>
        <taxon>Actinokineospora</taxon>
    </lineage>
</organism>
<accession>A0A918GS81</accession>
<dbReference type="Proteomes" id="UP000660680">
    <property type="component" value="Unassembled WGS sequence"/>
</dbReference>
<sequence>MELSKVCELAEKLVEELVEEFRSQGWELDVIEDDEYVAFKRPHTQGIFVKVGVTIVQYDSALSLSTSLSVGHPLVSELTARFFGFESGADQVGASLSDLIRSAGVAGGGDLVISSNDEIGPAIARLLTEIELRGVPFWAGYTSIEDLVAEMKLNAKTNLELATLAVAHGITDELVEASSVLARLDRMVETEPEGVAAQTRSFVDGFRVYFAKAAGRES</sequence>
<proteinExistence type="predicted"/>
<reference evidence="1" key="1">
    <citation type="journal article" date="2014" name="Int. J. Syst. Evol. Microbiol.">
        <title>Complete genome sequence of Corynebacterium casei LMG S-19264T (=DSM 44701T), isolated from a smear-ripened cheese.</title>
        <authorList>
            <consortium name="US DOE Joint Genome Institute (JGI-PGF)"/>
            <person name="Walter F."/>
            <person name="Albersmeier A."/>
            <person name="Kalinowski J."/>
            <person name="Ruckert C."/>
        </authorList>
    </citation>
    <scope>NUCLEOTIDE SEQUENCE</scope>
    <source>
        <strain evidence="1">JCM 3276</strain>
    </source>
</reference>
<dbReference type="AlphaFoldDB" id="A0A918GS81"/>
<keyword evidence="2" id="KW-1185">Reference proteome</keyword>
<protein>
    <submittedName>
        <fullName evidence="1">Uncharacterized protein</fullName>
    </submittedName>
</protein>